<sequence>MEKILDTEWVLLILKAKELHLSKEDIRLFLHKKTIETQKRVTS</sequence>
<evidence type="ECO:0000259" key="1">
    <source>
        <dbReference type="PROSITE" id="PS51500"/>
    </source>
</evidence>
<feature type="domain" description="Sin" evidence="1">
    <location>
        <begin position="1"/>
        <end position="34"/>
    </location>
</feature>
<evidence type="ECO:0000313" key="2">
    <source>
        <dbReference type="EMBL" id="GGE52448.1"/>
    </source>
</evidence>
<protein>
    <recommendedName>
        <fullName evidence="1">Sin domain-containing protein</fullName>
    </recommendedName>
</protein>
<name>A0A8J3DZZ6_9BACL</name>
<dbReference type="Proteomes" id="UP000628775">
    <property type="component" value="Unassembled WGS sequence"/>
</dbReference>
<dbReference type="GO" id="GO:0006355">
    <property type="term" value="P:regulation of DNA-templated transcription"/>
    <property type="evidence" value="ECO:0007669"/>
    <property type="project" value="InterPro"/>
</dbReference>
<accession>A0A8J3DZZ6</accession>
<dbReference type="InterPro" id="IPR010981">
    <property type="entry name" value="SinR/SinI_dimer_dom"/>
</dbReference>
<proteinExistence type="predicted"/>
<reference evidence="2" key="2">
    <citation type="submission" date="2020-09" db="EMBL/GenBank/DDBJ databases">
        <authorList>
            <person name="Sun Q."/>
            <person name="Zhou Y."/>
        </authorList>
    </citation>
    <scope>NUCLEOTIDE SEQUENCE</scope>
    <source>
        <strain evidence="2">CGMCC 1.15371</strain>
    </source>
</reference>
<keyword evidence="3" id="KW-1185">Reference proteome</keyword>
<dbReference type="PROSITE" id="PS51500">
    <property type="entry name" value="SIN"/>
    <property type="match status" value="1"/>
</dbReference>
<dbReference type="SUPFAM" id="SSF47406">
    <property type="entry name" value="SinR repressor dimerisation domain-like"/>
    <property type="match status" value="1"/>
</dbReference>
<evidence type="ECO:0000313" key="3">
    <source>
        <dbReference type="Proteomes" id="UP000628775"/>
    </source>
</evidence>
<dbReference type="EMBL" id="BMIR01000021">
    <property type="protein sequence ID" value="GGE52448.1"/>
    <property type="molecule type" value="Genomic_DNA"/>
</dbReference>
<dbReference type="InterPro" id="IPR036281">
    <property type="entry name" value="SinR/SinI_dimer_dom_sf"/>
</dbReference>
<organism evidence="2 3">
    <name type="scientific">Pullulanibacillus camelliae</name>
    <dbReference type="NCBI Taxonomy" id="1707096"/>
    <lineage>
        <taxon>Bacteria</taxon>
        <taxon>Bacillati</taxon>
        <taxon>Bacillota</taxon>
        <taxon>Bacilli</taxon>
        <taxon>Bacillales</taxon>
        <taxon>Sporolactobacillaceae</taxon>
        <taxon>Pullulanibacillus</taxon>
    </lineage>
</organism>
<dbReference type="GO" id="GO:0046983">
    <property type="term" value="F:protein dimerization activity"/>
    <property type="evidence" value="ECO:0007669"/>
    <property type="project" value="InterPro"/>
</dbReference>
<dbReference type="Pfam" id="PF08671">
    <property type="entry name" value="SinI"/>
    <property type="match status" value="1"/>
</dbReference>
<gene>
    <name evidence="2" type="ORF">GCM10011391_34160</name>
</gene>
<comment type="caution">
    <text evidence="2">The sequence shown here is derived from an EMBL/GenBank/DDBJ whole genome shotgun (WGS) entry which is preliminary data.</text>
</comment>
<dbReference type="AlphaFoldDB" id="A0A8J3DZZ6"/>
<dbReference type="RefSeq" id="WP_229672714.1">
    <property type="nucleotide sequence ID" value="NZ_BMIR01000021.1"/>
</dbReference>
<reference evidence="2" key="1">
    <citation type="journal article" date="2014" name="Int. J. Syst. Evol. Microbiol.">
        <title>Complete genome sequence of Corynebacterium casei LMG S-19264T (=DSM 44701T), isolated from a smear-ripened cheese.</title>
        <authorList>
            <consortium name="US DOE Joint Genome Institute (JGI-PGF)"/>
            <person name="Walter F."/>
            <person name="Albersmeier A."/>
            <person name="Kalinowski J."/>
            <person name="Ruckert C."/>
        </authorList>
    </citation>
    <scope>NUCLEOTIDE SEQUENCE</scope>
    <source>
        <strain evidence="2">CGMCC 1.15371</strain>
    </source>
</reference>